<gene>
    <name evidence="1" type="ORF">M8744_06725</name>
</gene>
<keyword evidence="1" id="KW-0436">Ligase</keyword>
<evidence type="ECO:0000313" key="1">
    <source>
        <dbReference type="EMBL" id="MCM2561831.1"/>
    </source>
</evidence>
<dbReference type="EC" id="6.2.1.16" evidence="1"/>
<comment type="caution">
    <text evidence="1">The sequence shown here is derived from an EMBL/GenBank/DDBJ whole genome shotgun (WGS) entry which is preliminary data.</text>
</comment>
<organism evidence="1 2">
    <name type="scientific">Lutimaribacter degradans</name>
    <dbReference type="NCBI Taxonomy" id="2945989"/>
    <lineage>
        <taxon>Bacteria</taxon>
        <taxon>Pseudomonadati</taxon>
        <taxon>Pseudomonadota</taxon>
        <taxon>Alphaproteobacteria</taxon>
        <taxon>Rhodobacterales</taxon>
        <taxon>Roseobacteraceae</taxon>
        <taxon>Lutimaribacter</taxon>
    </lineage>
</organism>
<reference evidence="1" key="1">
    <citation type="submission" date="2022-06" db="EMBL/GenBank/DDBJ databases">
        <title>Lutimaribacter sp. EGI FJ00013, a novel bacterium isolated from a salt lake sediment enrichment.</title>
        <authorList>
            <person name="Gao L."/>
            <person name="Fang B.-Z."/>
            <person name="Li W.-J."/>
        </authorList>
    </citation>
    <scope>NUCLEOTIDE SEQUENCE</scope>
    <source>
        <strain evidence="1">EGI FJ00013</strain>
    </source>
</reference>
<keyword evidence="2" id="KW-1185">Reference proteome</keyword>
<sequence>MTMTLENGIWTPSAEFAESSTMAAYMRWLAAERELEFSDYDELWRWSIDDPDAFWRSIWEYHGLISPTPFDSALAKSAMPGAVWFPGASLNYVDQVLRHVRPGHPAIHHEAEDGTLTTVTWDELQASVGALAASLRGMGIETGDRVVGYLPNTPDTIIAFLACASIGATWSLCATDMGAPTVLERFNQIEPKAIFTVSGYDFTGKWRDRSPEVQALIDGLPTLDHWITLDAGTGIDPRHTSRHDWADLLADPAAADPEKLPFDHPLWVVYSSGTTGSPKPIVHGHGGIVLEQLVLQGLHGNLGPKETFSWFTSTGWIMWNAQVAGLLTGATIALAEGNPDHPDPGRLWRFIDRTGTTSFGAGAAYFIGCMKAGVKPREVARLDTLRAVGSTGSPLPPEAYEWIWSELGQDIWLAPIAGGTDFAGAFLAGNPTLPVRVGEMQCRALGAAVQAFDDAGQPLIDEVGELVCTVPMPSMPLYFWGDKGDARYKSSYFEQYPGVWRHGDWVKITAEGGAIIYGRSDATINRHGIRMGTADIYRVVEDRDQVADSLVVDLEYLGRDSCMILFLKLAEGTKLTDDLRAEIVADLKSRASPRHVPDRIEAAPDIPYTLTGKKMEVPIKKRLLGQPMEKVATPDAMANPTCLDWYDAYASRFLETAA</sequence>
<dbReference type="EMBL" id="JAMQGO010000003">
    <property type="protein sequence ID" value="MCM2561831.1"/>
    <property type="molecule type" value="Genomic_DNA"/>
</dbReference>
<evidence type="ECO:0000313" key="2">
    <source>
        <dbReference type="Proteomes" id="UP001203036"/>
    </source>
</evidence>
<proteinExistence type="predicted"/>
<protein>
    <submittedName>
        <fullName evidence="1">Acetoacetate--CoA ligase</fullName>
        <ecNumber evidence="1">6.2.1.16</ecNumber>
    </submittedName>
</protein>
<name>A0ACC5ZVN4_9RHOB</name>
<accession>A0ACC5ZVN4</accession>
<dbReference type="Proteomes" id="UP001203036">
    <property type="component" value="Unassembled WGS sequence"/>
</dbReference>